<evidence type="ECO:0000313" key="4">
    <source>
        <dbReference type="Proteomes" id="UP000008022"/>
    </source>
</evidence>
<keyword evidence="2" id="KW-0472">Membrane</keyword>
<dbReference type="EnsemblPlants" id="ORUFI03G22590.3">
    <property type="protein sequence ID" value="ORUFI03G22590.3"/>
    <property type="gene ID" value="ORUFI03G22590"/>
</dbReference>
<dbReference type="HOGENOM" id="CLU_1279467_0_0_1"/>
<protein>
    <submittedName>
        <fullName evidence="3">Uncharacterized protein</fullName>
    </submittedName>
</protein>
<sequence length="216" mass="23550">MIIATLSSPPSTREPVPSLLRTPPPPHSIHRRNDKSSNPTRSPNRRRCLLHSASVLLASSLLLAWRRSAVVPLLRSPSPPRLLAPPRVAHAAIVPFRRRLDAAVVPFHRCPDAAAHTSPSSPSTAGAARRSSAIALQSVPQWSRAPLATPPRRATVVKPSADTEPPSLSLLYCLRLIREYHVQILLKAQFFILFIGLLSLVVSGGPGCMDGRMWLH</sequence>
<evidence type="ECO:0000256" key="1">
    <source>
        <dbReference type="SAM" id="MobiDB-lite"/>
    </source>
</evidence>
<feature type="compositionally biased region" description="Polar residues" evidence="1">
    <location>
        <begin position="1"/>
        <end position="11"/>
    </location>
</feature>
<accession>A0A0E0NWP8</accession>
<feature type="region of interest" description="Disordered" evidence="1">
    <location>
        <begin position="1"/>
        <end position="46"/>
    </location>
</feature>
<dbReference type="Gramene" id="ORUFI03G22590.3">
    <property type="protein sequence ID" value="ORUFI03G22590.3"/>
    <property type="gene ID" value="ORUFI03G22590"/>
</dbReference>
<organism evidence="3 4">
    <name type="scientific">Oryza rufipogon</name>
    <name type="common">Brownbeard rice</name>
    <name type="synonym">Asian wild rice</name>
    <dbReference type="NCBI Taxonomy" id="4529"/>
    <lineage>
        <taxon>Eukaryota</taxon>
        <taxon>Viridiplantae</taxon>
        <taxon>Streptophyta</taxon>
        <taxon>Embryophyta</taxon>
        <taxon>Tracheophyta</taxon>
        <taxon>Spermatophyta</taxon>
        <taxon>Magnoliopsida</taxon>
        <taxon>Liliopsida</taxon>
        <taxon>Poales</taxon>
        <taxon>Poaceae</taxon>
        <taxon>BOP clade</taxon>
        <taxon>Oryzoideae</taxon>
        <taxon>Oryzeae</taxon>
        <taxon>Oryzinae</taxon>
        <taxon>Oryza</taxon>
    </lineage>
</organism>
<reference evidence="3" key="2">
    <citation type="submission" date="2015-06" db="UniProtKB">
        <authorList>
            <consortium name="EnsemblPlants"/>
        </authorList>
    </citation>
    <scope>IDENTIFICATION</scope>
</reference>
<feature type="transmembrane region" description="Helical" evidence="2">
    <location>
        <begin position="184"/>
        <end position="205"/>
    </location>
</feature>
<keyword evidence="2" id="KW-1133">Transmembrane helix</keyword>
<keyword evidence="2" id="KW-0812">Transmembrane</keyword>
<keyword evidence="4" id="KW-1185">Reference proteome</keyword>
<reference evidence="4" key="1">
    <citation type="submission" date="2013-06" db="EMBL/GenBank/DDBJ databases">
        <authorList>
            <person name="Zhao Q."/>
        </authorList>
    </citation>
    <scope>NUCLEOTIDE SEQUENCE</scope>
    <source>
        <strain evidence="4">cv. W1943</strain>
    </source>
</reference>
<name>A0A0E0NWP8_ORYRU</name>
<evidence type="ECO:0000313" key="3">
    <source>
        <dbReference type="EnsemblPlants" id="ORUFI03G22590.3"/>
    </source>
</evidence>
<dbReference type="Proteomes" id="UP000008022">
    <property type="component" value="Unassembled WGS sequence"/>
</dbReference>
<evidence type="ECO:0000256" key="2">
    <source>
        <dbReference type="SAM" id="Phobius"/>
    </source>
</evidence>
<proteinExistence type="predicted"/>
<dbReference type="AlphaFoldDB" id="A0A0E0NWP8"/>